<evidence type="ECO:0000313" key="2">
    <source>
        <dbReference type="EMBL" id="NBC41678.1"/>
    </source>
</evidence>
<name>A0A7X4YA65_9BACT</name>
<organism evidence="2 3">
    <name type="scientific">Corallococcus exiguus</name>
    <dbReference type="NCBI Taxonomy" id="83462"/>
    <lineage>
        <taxon>Bacteria</taxon>
        <taxon>Pseudomonadati</taxon>
        <taxon>Myxococcota</taxon>
        <taxon>Myxococcia</taxon>
        <taxon>Myxococcales</taxon>
        <taxon>Cystobacterineae</taxon>
        <taxon>Myxococcaceae</taxon>
        <taxon>Corallococcus</taxon>
    </lineage>
</organism>
<evidence type="ECO:0008006" key="4">
    <source>
        <dbReference type="Google" id="ProtNLM"/>
    </source>
</evidence>
<keyword evidence="1" id="KW-0732">Signal</keyword>
<keyword evidence="3" id="KW-1185">Reference proteome</keyword>
<protein>
    <recommendedName>
        <fullName evidence="4">Transporter</fullName>
    </recommendedName>
</protein>
<comment type="caution">
    <text evidence="2">The sequence shown here is derived from an EMBL/GenBank/DDBJ whole genome shotgun (WGS) entry which is preliminary data.</text>
</comment>
<accession>A0A7X4YA65</accession>
<feature type="chain" id="PRO_5030996760" description="Transporter" evidence="1">
    <location>
        <begin position="23"/>
        <end position="248"/>
    </location>
</feature>
<reference evidence="2 3" key="1">
    <citation type="submission" date="2020-01" db="EMBL/GenBank/DDBJ databases">
        <title>The draft genome sequence of Corallococcus exiguus DSM 14696.</title>
        <authorList>
            <person name="Zhang X."/>
            <person name="Zhu H."/>
        </authorList>
    </citation>
    <scope>NUCLEOTIDE SEQUENCE [LARGE SCALE GENOMIC DNA]</scope>
    <source>
        <strain evidence="2 3">DSM 14696</strain>
    </source>
</reference>
<dbReference type="AlphaFoldDB" id="A0A7X4YA65"/>
<dbReference type="Proteomes" id="UP000537825">
    <property type="component" value="Unassembled WGS sequence"/>
</dbReference>
<dbReference type="RefSeq" id="WP_139914912.1">
    <property type="nucleotide sequence ID" value="NZ_CBCSLE010000008.1"/>
</dbReference>
<evidence type="ECO:0000256" key="1">
    <source>
        <dbReference type="SAM" id="SignalP"/>
    </source>
</evidence>
<proteinExistence type="predicted"/>
<evidence type="ECO:0000313" key="3">
    <source>
        <dbReference type="Proteomes" id="UP000537825"/>
    </source>
</evidence>
<feature type="signal peptide" evidence="1">
    <location>
        <begin position="1"/>
        <end position="22"/>
    </location>
</feature>
<sequence>MTPHRICLLMLSLALPGASVSAEELAPASARGWFENPTRTRGLLGSTALPLHAGEGFVGQQAFFATVAQVGLSERVSVHLATSTPFQLVYGDTAFSLMGGIKVSTPLTEKLHLAFGMQGGTYDSDFPGSQGLHNAAAAYGTLTYGTADANLSLTVQPIYVWAREDNGGLMVLPMLGGFLRVSEHWGFAGEVAISPVPAMSDAFAFATAGARFMGPRWSVDLGILAGTQLQHQDTPAFVPGASFLYHWR</sequence>
<gene>
    <name evidence="2" type="ORF">GTZ93_17880</name>
</gene>
<dbReference type="EMBL" id="JAAAPK010000004">
    <property type="protein sequence ID" value="NBC41678.1"/>
    <property type="molecule type" value="Genomic_DNA"/>
</dbReference>